<reference evidence="2" key="1">
    <citation type="journal article" date="2017" name="bioRxiv">
        <title>Comparative analysis of the genomes of Stylophora pistillata and Acropora digitifera provides evidence for extensive differences between species of corals.</title>
        <authorList>
            <person name="Voolstra C.R."/>
            <person name="Li Y."/>
            <person name="Liew Y.J."/>
            <person name="Baumgarten S."/>
            <person name="Zoccola D."/>
            <person name="Flot J.-F."/>
            <person name="Tambutte S."/>
            <person name="Allemand D."/>
            <person name="Aranda M."/>
        </authorList>
    </citation>
    <scope>NUCLEOTIDE SEQUENCE [LARGE SCALE GENOMIC DNA]</scope>
</reference>
<gene>
    <name evidence="1" type="ORF">AWC38_SpisGene14762</name>
</gene>
<organism evidence="1 2">
    <name type="scientific">Stylophora pistillata</name>
    <name type="common">Smooth cauliflower coral</name>
    <dbReference type="NCBI Taxonomy" id="50429"/>
    <lineage>
        <taxon>Eukaryota</taxon>
        <taxon>Metazoa</taxon>
        <taxon>Cnidaria</taxon>
        <taxon>Anthozoa</taxon>
        <taxon>Hexacorallia</taxon>
        <taxon>Scleractinia</taxon>
        <taxon>Astrocoeniina</taxon>
        <taxon>Pocilloporidae</taxon>
        <taxon>Stylophora</taxon>
    </lineage>
</organism>
<proteinExistence type="predicted"/>
<dbReference type="EMBL" id="LSMT01000304">
    <property type="protein sequence ID" value="PFX20771.1"/>
    <property type="molecule type" value="Genomic_DNA"/>
</dbReference>
<dbReference type="Proteomes" id="UP000225706">
    <property type="component" value="Unassembled WGS sequence"/>
</dbReference>
<comment type="caution">
    <text evidence="1">The sequence shown here is derived from an EMBL/GenBank/DDBJ whole genome shotgun (WGS) entry which is preliminary data.</text>
</comment>
<dbReference type="OrthoDB" id="10061449at2759"/>
<name>A0A2B4RT37_STYPI</name>
<sequence>MISRTSVTVNQQQNSEPVKLVQSIESCNEGQEGLAKVVEEAHNHKPGTGAFIREMWQKESFFKDHAKNETGRQSNKWSSATIRVAKMLMGPGIHEDYIAHQRQEYDNFTKIQTLFKEKFYTVENLYTCKVQVQSKIVWNSMNGTIRGYAMGPEELPWLHDVYMSVGGDYDQQKTSYILQFLWRDLTSKFHVIGPYFTCANSWDHKFLLECVMRTIQAFTLYDFHVRILVCDGASSNLALIKLLCGYKHKQLPLADGDDPFSVSAFFDNPYEDSEEDAVESCGDDLHISSYDQAIGFDLRSGDFSPLITTLQARASWQQKQVAVMISSLRTVAVLIWETEAIASVEPW</sequence>
<keyword evidence="2" id="KW-1185">Reference proteome</keyword>
<dbReference type="AlphaFoldDB" id="A0A2B4RT37"/>
<evidence type="ECO:0000313" key="1">
    <source>
        <dbReference type="EMBL" id="PFX20771.1"/>
    </source>
</evidence>
<accession>A0A2B4RT37</accession>
<evidence type="ECO:0000313" key="2">
    <source>
        <dbReference type="Proteomes" id="UP000225706"/>
    </source>
</evidence>
<protein>
    <submittedName>
        <fullName evidence="1">Uncharacterized protein</fullName>
    </submittedName>
</protein>